<protein>
    <submittedName>
        <fullName evidence="2">Transposase</fullName>
    </submittedName>
</protein>
<keyword evidence="3" id="KW-1185">Reference proteome</keyword>
<dbReference type="InterPro" id="IPR025161">
    <property type="entry name" value="IS402-like_dom"/>
</dbReference>
<dbReference type="Pfam" id="PF13340">
    <property type="entry name" value="DUF4096"/>
    <property type="match status" value="1"/>
</dbReference>
<proteinExistence type="predicted"/>
<evidence type="ECO:0000259" key="1">
    <source>
        <dbReference type="Pfam" id="PF13340"/>
    </source>
</evidence>
<evidence type="ECO:0000313" key="3">
    <source>
        <dbReference type="Proteomes" id="UP001201985"/>
    </source>
</evidence>
<dbReference type="PANTHER" id="PTHR30007">
    <property type="entry name" value="PHP DOMAIN PROTEIN"/>
    <property type="match status" value="1"/>
</dbReference>
<dbReference type="Proteomes" id="UP001201985">
    <property type="component" value="Unassembled WGS sequence"/>
</dbReference>
<dbReference type="RefSeq" id="WP_241793175.1">
    <property type="nucleotide sequence ID" value="NZ_JALBUU010000018.1"/>
</dbReference>
<reference evidence="2 3" key="1">
    <citation type="submission" date="2022-03" db="EMBL/GenBank/DDBJ databases">
        <title>Complete genome analysis of Roseomonas KG 17.1 : a prolific producer of plant growth promoters.</title>
        <authorList>
            <person name="Saadouli I."/>
            <person name="Najjari A."/>
            <person name="Mosbah A."/>
            <person name="Ouzari H.I."/>
        </authorList>
    </citation>
    <scope>NUCLEOTIDE SEQUENCE [LARGE SCALE GENOMIC DNA]</scope>
    <source>
        <strain evidence="2 3">KG17-1</strain>
    </source>
</reference>
<sequence>MWTQRHRARHAAHLKEIVSWHAVQEVAHGPERADPPRSENATPILAVVQALAWHLRVGGGWRSLPSGMPPWRTVYGWFRRRAGLGLFERMMRDLTRLRRRAEGRKPNPRLTIIDTQTVKCLSVRGPRGFDAAKRVVGRKRVAMVDADGNWLAVAVVPSEAVPPTGSGA</sequence>
<dbReference type="EMBL" id="JALBUU010000018">
    <property type="protein sequence ID" value="MCI0754889.1"/>
    <property type="molecule type" value="Genomic_DNA"/>
</dbReference>
<comment type="caution">
    <text evidence="2">The sequence shown here is derived from an EMBL/GenBank/DDBJ whole genome shotgun (WGS) entry which is preliminary data.</text>
</comment>
<evidence type="ECO:0000313" key="2">
    <source>
        <dbReference type="EMBL" id="MCI0754889.1"/>
    </source>
</evidence>
<name>A0ABS9W6H1_9PROT</name>
<feature type="domain" description="Insertion element IS402-like" evidence="1">
    <location>
        <begin position="20"/>
        <end position="91"/>
    </location>
</feature>
<dbReference type="PANTHER" id="PTHR30007:SF0">
    <property type="entry name" value="TRANSPOSASE"/>
    <property type="match status" value="1"/>
</dbReference>
<gene>
    <name evidence="2" type="ORF">MON41_14240</name>
</gene>
<organism evidence="2 3">
    <name type="scientific">Teichococcus vastitatis</name>
    <dbReference type="NCBI Taxonomy" id="2307076"/>
    <lineage>
        <taxon>Bacteria</taxon>
        <taxon>Pseudomonadati</taxon>
        <taxon>Pseudomonadota</taxon>
        <taxon>Alphaproteobacteria</taxon>
        <taxon>Acetobacterales</taxon>
        <taxon>Roseomonadaceae</taxon>
        <taxon>Roseomonas</taxon>
    </lineage>
</organism>
<accession>A0ABS9W6H1</accession>